<feature type="transmembrane region" description="Helical" evidence="10">
    <location>
        <begin position="177"/>
        <end position="202"/>
    </location>
</feature>
<sequence length="449" mass="47933">MPRNATNILQKNPLVRRFFPSVREDLTAAYTRNLHKWLLIAPLIGLLVGLTVTAVATIILREMWPAVLKYYLNHHWAIVPGLILGCALAGLIMQYFTPDPNQHSTEEIIQSYHEHQGAVDIRSFPAKLVAAIATVGFGGSAALEGPSIYGGAAIGSWLWTRVRRLQRFHLDARDRRIMLICGAAAGMAAVFRAPLTGVVFALEMPYKDDLAHEALLPSLIASVVSYMTLGAFLGSSPLFNFTSSGVYTMRDLLWSAVLGSLIGLIAMAFVITFRRLRSAVVNCRAPHWIKLSVGGMLTGLCGLLFLHLYPGTLVPLGPNYEAVDLILNQSHSSLELVVFGVFKLAATAFTLGAGGVSAMFVPLFLTGGAIGIAFNQTVVHSTSLALYAAVGMASFIAAAYKTPLAAVVFVAEATGGHAFIIPALIGSAVAYAISGDASVSGDQRLHAES</sequence>
<comment type="caution">
    <text evidence="11">The sequence shown here is derived from an EMBL/GenBank/DDBJ whole genome shotgun (WGS) entry which is preliminary data.</text>
</comment>
<keyword evidence="3 10" id="KW-0812">Transmembrane</keyword>
<keyword evidence="5" id="KW-0406">Ion transport</keyword>
<evidence type="ECO:0000256" key="1">
    <source>
        <dbReference type="ARBA" id="ARBA00004141"/>
    </source>
</evidence>
<reference evidence="11" key="1">
    <citation type="submission" date="2009-10" db="EMBL/GenBank/DDBJ databases">
        <title>Diversity of trophic interactions inside an arsenic-rich microbial ecosystem.</title>
        <authorList>
            <person name="Bertin P.N."/>
            <person name="Heinrich-Salmeron A."/>
            <person name="Pelletier E."/>
            <person name="Goulhen-Chollet F."/>
            <person name="Arsene-Ploetze F."/>
            <person name="Gallien S."/>
            <person name="Calteau A."/>
            <person name="Vallenet D."/>
            <person name="Casiot C."/>
            <person name="Chane-Woon-Ming B."/>
            <person name="Giloteaux L."/>
            <person name="Barakat M."/>
            <person name="Bonnefoy V."/>
            <person name="Bruneel O."/>
            <person name="Chandler M."/>
            <person name="Cleiss J."/>
            <person name="Duran R."/>
            <person name="Elbaz-Poulichet F."/>
            <person name="Fonknechten N."/>
            <person name="Lauga B."/>
            <person name="Mornico D."/>
            <person name="Ortet P."/>
            <person name="Schaeffer C."/>
            <person name="Siguier P."/>
            <person name="Alexander Thil Smith A."/>
            <person name="Van Dorsselaer A."/>
            <person name="Weissenbach J."/>
            <person name="Medigue C."/>
            <person name="Le Paslier D."/>
        </authorList>
    </citation>
    <scope>NUCLEOTIDE SEQUENCE</scope>
</reference>
<dbReference type="CDD" id="cd00400">
    <property type="entry name" value="Voltage_gated_ClC"/>
    <property type="match status" value="1"/>
</dbReference>
<evidence type="ECO:0000256" key="10">
    <source>
        <dbReference type="SAM" id="Phobius"/>
    </source>
</evidence>
<dbReference type="PANTHER" id="PTHR43427">
    <property type="entry name" value="CHLORIDE CHANNEL PROTEIN CLC-E"/>
    <property type="match status" value="1"/>
</dbReference>
<name>E6QLP1_9ZZZZ</name>
<dbReference type="GO" id="GO:0034707">
    <property type="term" value="C:chloride channel complex"/>
    <property type="evidence" value="ECO:0007669"/>
    <property type="project" value="UniProtKB-KW"/>
</dbReference>
<dbReference type="EMBL" id="CABQ01000189">
    <property type="protein sequence ID" value="CBI08162.1"/>
    <property type="molecule type" value="Genomic_DNA"/>
</dbReference>
<keyword evidence="7" id="KW-0869">Chloride channel</keyword>
<protein>
    <recommendedName>
        <fullName evidence="12">Chloride channel protein</fullName>
    </recommendedName>
</protein>
<dbReference type="GO" id="GO:0005254">
    <property type="term" value="F:chloride channel activity"/>
    <property type="evidence" value="ECO:0007669"/>
    <property type="project" value="UniProtKB-KW"/>
</dbReference>
<evidence type="ECO:0000313" key="11">
    <source>
        <dbReference type="EMBL" id="CBI08162.1"/>
    </source>
</evidence>
<gene>
    <name evidence="11" type="ORF">CARN6_1601</name>
</gene>
<keyword evidence="2" id="KW-0813">Transport</keyword>
<feature type="transmembrane region" description="Helical" evidence="10">
    <location>
        <begin position="214"/>
        <end position="233"/>
    </location>
</feature>
<evidence type="ECO:0000256" key="7">
    <source>
        <dbReference type="ARBA" id="ARBA00023173"/>
    </source>
</evidence>
<keyword evidence="9" id="KW-0407">Ion channel</keyword>
<dbReference type="AlphaFoldDB" id="E6QLP1"/>
<feature type="transmembrane region" description="Helical" evidence="10">
    <location>
        <begin position="344"/>
        <end position="372"/>
    </location>
</feature>
<feature type="transmembrane region" description="Helical" evidence="10">
    <location>
        <begin position="288"/>
        <end position="309"/>
    </location>
</feature>
<dbReference type="PANTHER" id="PTHR43427:SF6">
    <property type="entry name" value="CHLORIDE CHANNEL PROTEIN CLC-E"/>
    <property type="match status" value="1"/>
</dbReference>
<dbReference type="InterPro" id="IPR050368">
    <property type="entry name" value="ClC-type_chloride_channel"/>
</dbReference>
<keyword evidence="8" id="KW-0868">Chloride</keyword>
<dbReference type="PRINTS" id="PR00762">
    <property type="entry name" value="CLCHANNEL"/>
</dbReference>
<keyword evidence="4 10" id="KW-1133">Transmembrane helix</keyword>
<proteinExistence type="predicted"/>
<feature type="transmembrane region" description="Helical" evidence="10">
    <location>
        <begin position="253"/>
        <end position="276"/>
    </location>
</feature>
<evidence type="ECO:0000256" key="6">
    <source>
        <dbReference type="ARBA" id="ARBA00023136"/>
    </source>
</evidence>
<keyword evidence="6 10" id="KW-0472">Membrane</keyword>
<feature type="transmembrane region" description="Helical" evidence="10">
    <location>
        <begin position="416"/>
        <end position="434"/>
    </location>
</feature>
<feature type="transmembrane region" description="Helical" evidence="10">
    <location>
        <begin position="72"/>
        <end position="96"/>
    </location>
</feature>
<evidence type="ECO:0008006" key="12">
    <source>
        <dbReference type="Google" id="ProtNLM"/>
    </source>
</evidence>
<dbReference type="SUPFAM" id="SSF81340">
    <property type="entry name" value="Clc chloride channel"/>
    <property type="match status" value="1"/>
</dbReference>
<dbReference type="Pfam" id="PF00654">
    <property type="entry name" value="Voltage_CLC"/>
    <property type="match status" value="1"/>
</dbReference>
<evidence type="ECO:0000256" key="8">
    <source>
        <dbReference type="ARBA" id="ARBA00023214"/>
    </source>
</evidence>
<organism evidence="11">
    <name type="scientific">mine drainage metagenome</name>
    <dbReference type="NCBI Taxonomy" id="410659"/>
    <lineage>
        <taxon>unclassified sequences</taxon>
        <taxon>metagenomes</taxon>
        <taxon>ecological metagenomes</taxon>
    </lineage>
</organism>
<evidence type="ECO:0000256" key="5">
    <source>
        <dbReference type="ARBA" id="ARBA00023065"/>
    </source>
</evidence>
<accession>E6QLP1</accession>
<evidence type="ECO:0000256" key="9">
    <source>
        <dbReference type="ARBA" id="ARBA00023303"/>
    </source>
</evidence>
<dbReference type="InterPro" id="IPR014743">
    <property type="entry name" value="Cl-channel_core"/>
</dbReference>
<evidence type="ECO:0000256" key="4">
    <source>
        <dbReference type="ARBA" id="ARBA00022989"/>
    </source>
</evidence>
<feature type="transmembrane region" description="Helical" evidence="10">
    <location>
        <begin position="384"/>
        <end position="410"/>
    </location>
</feature>
<comment type="subcellular location">
    <subcellularLocation>
        <location evidence="1">Membrane</location>
        <topology evidence="1">Multi-pass membrane protein</topology>
    </subcellularLocation>
</comment>
<dbReference type="InterPro" id="IPR001807">
    <property type="entry name" value="ClC"/>
</dbReference>
<feature type="transmembrane region" description="Helical" evidence="10">
    <location>
        <begin position="37"/>
        <end position="60"/>
    </location>
</feature>
<evidence type="ECO:0000256" key="2">
    <source>
        <dbReference type="ARBA" id="ARBA00022448"/>
    </source>
</evidence>
<evidence type="ECO:0000256" key="3">
    <source>
        <dbReference type="ARBA" id="ARBA00022692"/>
    </source>
</evidence>
<dbReference type="Gene3D" id="1.10.3080.10">
    <property type="entry name" value="Clc chloride channel"/>
    <property type="match status" value="1"/>
</dbReference>